<protein>
    <submittedName>
        <fullName evidence="2">Nuclear transport factor 2 family protein</fullName>
    </submittedName>
</protein>
<evidence type="ECO:0000313" key="3">
    <source>
        <dbReference type="Proteomes" id="UP001165341"/>
    </source>
</evidence>
<dbReference type="RefSeq" id="WP_243012983.1">
    <property type="nucleotide sequence ID" value="NZ_JALGAR010000005.1"/>
</dbReference>
<reference evidence="2" key="1">
    <citation type="submission" date="2022-03" db="EMBL/GenBank/DDBJ databases">
        <title>Cryobacterium sp. nov. strain ZS14-85, isolated from Antarctic soil.</title>
        <authorList>
            <person name="Li J."/>
            <person name="Niu G."/>
        </authorList>
    </citation>
    <scope>NUCLEOTIDE SEQUENCE</scope>
    <source>
        <strain evidence="2">ZS14-85</strain>
    </source>
</reference>
<evidence type="ECO:0000313" key="2">
    <source>
        <dbReference type="EMBL" id="MCI4659494.1"/>
    </source>
</evidence>
<keyword evidence="3" id="KW-1185">Reference proteome</keyword>
<feature type="domain" description="SnoaL-like" evidence="1">
    <location>
        <begin position="16"/>
        <end position="99"/>
    </location>
</feature>
<evidence type="ECO:0000259" key="1">
    <source>
        <dbReference type="Pfam" id="PF12680"/>
    </source>
</evidence>
<dbReference type="InterPro" id="IPR037401">
    <property type="entry name" value="SnoaL-like"/>
</dbReference>
<name>A0AA41QZ29_9MICO</name>
<dbReference type="SUPFAM" id="SSF54427">
    <property type="entry name" value="NTF2-like"/>
    <property type="match status" value="1"/>
</dbReference>
<dbReference type="EMBL" id="JALGAR010000005">
    <property type="protein sequence ID" value="MCI4659494.1"/>
    <property type="molecule type" value="Genomic_DNA"/>
</dbReference>
<dbReference type="Proteomes" id="UP001165341">
    <property type="component" value="Unassembled WGS sequence"/>
</dbReference>
<sequence length="125" mass="13480">MDNTSNKARDLFPAATRYFDRMDGMDKTLVIDVFDPDAVVLDNGISYSGRNEILAWLNGPASAFTTTSTWLSASQADEVAVAILRLDGNFPGSPVDLRYEFVQAATGMIQALAISVVRPAFGTAD</sequence>
<organism evidence="2 3">
    <name type="scientific">Cryobacterium zhongshanensis</name>
    <dbReference type="NCBI Taxonomy" id="2928153"/>
    <lineage>
        <taxon>Bacteria</taxon>
        <taxon>Bacillati</taxon>
        <taxon>Actinomycetota</taxon>
        <taxon>Actinomycetes</taxon>
        <taxon>Micrococcales</taxon>
        <taxon>Microbacteriaceae</taxon>
        <taxon>Cryobacterium</taxon>
    </lineage>
</organism>
<gene>
    <name evidence="2" type="ORF">MQH31_16960</name>
</gene>
<dbReference type="Gene3D" id="3.10.450.50">
    <property type="match status" value="1"/>
</dbReference>
<comment type="caution">
    <text evidence="2">The sequence shown here is derived from an EMBL/GenBank/DDBJ whole genome shotgun (WGS) entry which is preliminary data.</text>
</comment>
<dbReference type="Pfam" id="PF12680">
    <property type="entry name" value="SnoaL_2"/>
    <property type="match status" value="1"/>
</dbReference>
<dbReference type="InterPro" id="IPR032710">
    <property type="entry name" value="NTF2-like_dom_sf"/>
</dbReference>
<dbReference type="AlphaFoldDB" id="A0AA41QZ29"/>
<proteinExistence type="predicted"/>
<accession>A0AA41QZ29</accession>